<evidence type="ECO:0000256" key="1">
    <source>
        <dbReference type="SAM" id="Coils"/>
    </source>
</evidence>
<feature type="coiled-coil region" evidence="1">
    <location>
        <begin position="399"/>
        <end position="436"/>
    </location>
</feature>
<keyword evidence="1" id="KW-0175">Coiled coil</keyword>
<proteinExistence type="predicted"/>
<dbReference type="EMBL" id="MU865154">
    <property type="protein sequence ID" value="KAK4456902.1"/>
    <property type="molecule type" value="Genomic_DNA"/>
</dbReference>
<name>A0AAV9H820_9PEZI</name>
<dbReference type="AlphaFoldDB" id="A0AAV9H820"/>
<keyword evidence="3" id="KW-1185">Reference proteome</keyword>
<dbReference type="Proteomes" id="UP001321749">
    <property type="component" value="Unassembled WGS sequence"/>
</dbReference>
<evidence type="ECO:0000313" key="2">
    <source>
        <dbReference type="EMBL" id="KAK4456902.1"/>
    </source>
</evidence>
<protein>
    <submittedName>
        <fullName evidence="2">Uncharacterized protein</fullName>
    </submittedName>
</protein>
<evidence type="ECO:0000313" key="3">
    <source>
        <dbReference type="Proteomes" id="UP001321749"/>
    </source>
</evidence>
<sequence>MEFIPALKPTPEIPLLQGWRLDFIKSLKDNASPIHLMTLFPRIFREVQNSVKHSKVINLSTSRDSFGSATGVPVESYTWELFHCIPRSVLQSVVLGTVAYDNSRPGADALKGYFSNGSGIYVIGVSVADRSGKFLNRKEYRVLVSNLTTYIKEASTSLHNKQQPPSVLIQKTDRMYGEPADPSKPRFTPDAGGLDNARRLLRSVKERYDALKSLDPSGDVYSIQSPLYVGCSKSVSDRLKDYTIHQNKGSLGTANKMLGLLVSLMGYQGLKPKLHFITAIRVWEDGQLSQAEMLVTLLASAYITQEGFNVTAAGQTKDGGFSGEGKEERMLESKQYVLGSTEHFTNNIEHSAADCSKLMQASDLQQEFEGIGDIPLDDWEQSETAKRQAETELKERLQTLDLKTEIAKARAELAELTKQTEKLTEVKEVLQCVERNGDVN</sequence>
<reference evidence="2" key="1">
    <citation type="journal article" date="2023" name="Mol. Phylogenet. Evol.">
        <title>Genome-scale phylogeny and comparative genomics of the fungal order Sordariales.</title>
        <authorList>
            <person name="Hensen N."/>
            <person name="Bonometti L."/>
            <person name="Westerberg I."/>
            <person name="Brannstrom I.O."/>
            <person name="Guillou S."/>
            <person name="Cros-Aarteil S."/>
            <person name="Calhoun S."/>
            <person name="Haridas S."/>
            <person name="Kuo A."/>
            <person name="Mondo S."/>
            <person name="Pangilinan J."/>
            <person name="Riley R."/>
            <person name="LaButti K."/>
            <person name="Andreopoulos B."/>
            <person name="Lipzen A."/>
            <person name="Chen C."/>
            <person name="Yan M."/>
            <person name="Daum C."/>
            <person name="Ng V."/>
            <person name="Clum A."/>
            <person name="Steindorff A."/>
            <person name="Ohm R.A."/>
            <person name="Martin F."/>
            <person name="Silar P."/>
            <person name="Natvig D.O."/>
            <person name="Lalanne C."/>
            <person name="Gautier V."/>
            <person name="Ament-Velasquez S.L."/>
            <person name="Kruys A."/>
            <person name="Hutchinson M.I."/>
            <person name="Powell A.J."/>
            <person name="Barry K."/>
            <person name="Miller A.N."/>
            <person name="Grigoriev I.V."/>
            <person name="Debuchy R."/>
            <person name="Gladieux P."/>
            <person name="Hiltunen Thoren M."/>
            <person name="Johannesson H."/>
        </authorList>
    </citation>
    <scope>NUCLEOTIDE SEQUENCE</scope>
    <source>
        <strain evidence="2">PSN324</strain>
    </source>
</reference>
<organism evidence="2 3">
    <name type="scientific">Cladorrhinum samala</name>
    <dbReference type="NCBI Taxonomy" id="585594"/>
    <lineage>
        <taxon>Eukaryota</taxon>
        <taxon>Fungi</taxon>
        <taxon>Dikarya</taxon>
        <taxon>Ascomycota</taxon>
        <taxon>Pezizomycotina</taxon>
        <taxon>Sordariomycetes</taxon>
        <taxon>Sordariomycetidae</taxon>
        <taxon>Sordariales</taxon>
        <taxon>Podosporaceae</taxon>
        <taxon>Cladorrhinum</taxon>
    </lineage>
</organism>
<reference evidence="2" key="2">
    <citation type="submission" date="2023-06" db="EMBL/GenBank/DDBJ databases">
        <authorList>
            <consortium name="Lawrence Berkeley National Laboratory"/>
            <person name="Mondo S.J."/>
            <person name="Hensen N."/>
            <person name="Bonometti L."/>
            <person name="Westerberg I."/>
            <person name="Brannstrom I.O."/>
            <person name="Guillou S."/>
            <person name="Cros-Aarteil S."/>
            <person name="Calhoun S."/>
            <person name="Haridas S."/>
            <person name="Kuo A."/>
            <person name="Pangilinan J."/>
            <person name="Riley R."/>
            <person name="Labutti K."/>
            <person name="Andreopoulos B."/>
            <person name="Lipzen A."/>
            <person name="Chen C."/>
            <person name="Yanf M."/>
            <person name="Daum C."/>
            <person name="Ng V."/>
            <person name="Clum A."/>
            <person name="Steindorff A."/>
            <person name="Ohm R."/>
            <person name="Martin F."/>
            <person name="Silar P."/>
            <person name="Natvig D."/>
            <person name="Lalanne C."/>
            <person name="Gautier V."/>
            <person name="Ament-Velasquez S.L."/>
            <person name="Kruys A."/>
            <person name="Hutchinson M.I."/>
            <person name="Powell A.J."/>
            <person name="Barry K."/>
            <person name="Miller A.N."/>
            <person name="Grigoriev I.V."/>
            <person name="Debuchy R."/>
            <person name="Gladieux P."/>
            <person name="Thoren M.H."/>
            <person name="Johannesson H."/>
        </authorList>
    </citation>
    <scope>NUCLEOTIDE SEQUENCE</scope>
    <source>
        <strain evidence="2">PSN324</strain>
    </source>
</reference>
<comment type="caution">
    <text evidence="2">The sequence shown here is derived from an EMBL/GenBank/DDBJ whole genome shotgun (WGS) entry which is preliminary data.</text>
</comment>
<accession>A0AAV9H820</accession>
<gene>
    <name evidence="2" type="ORF">QBC42DRAFT_256854</name>
</gene>